<protein>
    <recommendedName>
        <fullName evidence="4">Phosphatidate cytidylyltransferase</fullName>
    </recommendedName>
</protein>
<evidence type="ECO:0000313" key="3">
    <source>
        <dbReference type="Proteomes" id="UP001527202"/>
    </source>
</evidence>
<keyword evidence="1" id="KW-0472">Membrane</keyword>
<evidence type="ECO:0000313" key="2">
    <source>
        <dbReference type="EMBL" id="MCY9597927.1"/>
    </source>
</evidence>
<comment type="caution">
    <text evidence="2">The sequence shown here is derived from an EMBL/GenBank/DDBJ whole genome shotgun (WGS) entry which is preliminary data.</text>
</comment>
<dbReference type="RefSeq" id="WP_156972850.1">
    <property type="nucleotide sequence ID" value="NZ_BQWH01000011.1"/>
</dbReference>
<name>A0ABT4FHD6_9BACL</name>
<organism evidence="2 3">
    <name type="scientific">Paenibacillus chitinolyticus</name>
    <dbReference type="NCBI Taxonomy" id="79263"/>
    <lineage>
        <taxon>Bacteria</taxon>
        <taxon>Bacillati</taxon>
        <taxon>Bacillota</taxon>
        <taxon>Bacilli</taxon>
        <taxon>Bacillales</taxon>
        <taxon>Paenibacillaceae</taxon>
        <taxon>Paenibacillus</taxon>
    </lineage>
</organism>
<dbReference type="GeneID" id="95379049"/>
<dbReference type="EMBL" id="JAMDMJ010000025">
    <property type="protein sequence ID" value="MCY9597927.1"/>
    <property type="molecule type" value="Genomic_DNA"/>
</dbReference>
<keyword evidence="3" id="KW-1185">Reference proteome</keyword>
<proteinExistence type="predicted"/>
<reference evidence="2 3" key="1">
    <citation type="submission" date="2022-05" db="EMBL/GenBank/DDBJ databases">
        <title>Genome Sequencing of Bee-Associated Microbes.</title>
        <authorList>
            <person name="Dunlap C."/>
        </authorList>
    </citation>
    <scope>NUCLEOTIDE SEQUENCE [LARGE SCALE GENOMIC DNA]</scope>
    <source>
        <strain evidence="2 3">NRRL B-23120</strain>
    </source>
</reference>
<evidence type="ECO:0008006" key="4">
    <source>
        <dbReference type="Google" id="ProtNLM"/>
    </source>
</evidence>
<feature type="transmembrane region" description="Helical" evidence="1">
    <location>
        <begin position="7"/>
        <end position="23"/>
    </location>
</feature>
<accession>A0ABT4FHD6</accession>
<sequence length="56" mass="6108">MKTKINIVLLVVSLAVVLVSPYLRDIFLSFGILAVLGMGAEYLFVRYSSGEESGLD</sequence>
<dbReference type="Proteomes" id="UP001527202">
    <property type="component" value="Unassembled WGS sequence"/>
</dbReference>
<keyword evidence="1" id="KW-0812">Transmembrane</keyword>
<keyword evidence="1" id="KW-1133">Transmembrane helix</keyword>
<feature type="transmembrane region" description="Helical" evidence="1">
    <location>
        <begin position="29"/>
        <end position="45"/>
    </location>
</feature>
<evidence type="ECO:0000256" key="1">
    <source>
        <dbReference type="SAM" id="Phobius"/>
    </source>
</evidence>
<gene>
    <name evidence="2" type="ORF">M5X16_19345</name>
</gene>